<reference evidence="2" key="1">
    <citation type="submission" date="2023-03" db="EMBL/GenBank/DDBJ databases">
        <title>Andean soil-derived lignocellulolytic bacterial consortium as a source of novel taxa and putative plastic-active enzymes.</title>
        <authorList>
            <person name="Diaz-Garcia L."/>
            <person name="Chuvochina M."/>
            <person name="Feuerriegel G."/>
            <person name="Bunk B."/>
            <person name="Sproer C."/>
            <person name="Streit W.R."/>
            <person name="Rodriguez L.M."/>
            <person name="Overmann J."/>
            <person name="Jimenez D.J."/>
        </authorList>
    </citation>
    <scope>NUCLEOTIDE SEQUENCE</scope>
    <source>
        <strain evidence="2">MAG 4610</strain>
    </source>
</reference>
<proteinExistence type="predicted"/>
<dbReference type="AlphaFoldDB" id="A0AAJ5VZY6"/>
<dbReference type="InterPro" id="IPR043129">
    <property type="entry name" value="ATPase_NBD"/>
</dbReference>
<name>A0AAJ5VZY6_9MICO</name>
<dbReference type="EMBL" id="CP119321">
    <property type="protein sequence ID" value="WEK13197.1"/>
    <property type="molecule type" value="Genomic_DNA"/>
</dbReference>
<organism evidence="2 3">
    <name type="scientific">Candidatus Microbacterium phytovorans</name>
    <dbReference type="NCBI Taxonomy" id="3121374"/>
    <lineage>
        <taxon>Bacteria</taxon>
        <taxon>Bacillati</taxon>
        <taxon>Actinomycetota</taxon>
        <taxon>Actinomycetes</taxon>
        <taxon>Micrococcales</taxon>
        <taxon>Microbacteriaceae</taxon>
        <taxon>Microbacterium</taxon>
    </lineage>
</organism>
<protein>
    <submittedName>
        <fullName evidence="2">BadF/BadG/BcrA/BcrD ATPase family protein</fullName>
    </submittedName>
</protein>
<dbReference type="Gene3D" id="3.30.420.40">
    <property type="match status" value="2"/>
</dbReference>
<evidence type="ECO:0000313" key="3">
    <source>
        <dbReference type="Proteomes" id="UP001213972"/>
    </source>
</evidence>
<dbReference type="InterPro" id="IPR052519">
    <property type="entry name" value="Euk-type_GlcNAc_Kinase"/>
</dbReference>
<gene>
    <name evidence="2" type="ORF">P0Y48_12160</name>
</gene>
<dbReference type="Pfam" id="PF01869">
    <property type="entry name" value="BcrAD_BadFG"/>
    <property type="match status" value="1"/>
</dbReference>
<dbReference type="InterPro" id="IPR002731">
    <property type="entry name" value="ATPase_BadF"/>
</dbReference>
<sequence length="305" mass="31130">MSGVLALDAGQTSMKVRVSEGTTVFEEDLPGIRTSEPLLPQVADVARTALALSGIHADVLSAGVSGLTEREADADALAQLLGDTSIRRVLLAHDSTTAFLGALGDRRGAVVAAGTGVVTLAVGHTDVARVDGWGHTMGDAGSGFWIGREVLAAVMRAYDGRGAETSLTDAVTAVWPSLPDAYITLQAERDWVRRVASFARAAGEHAEAGDAVAGSIIERAARELATSVTTGLRRVGADDDPAARVCTVGGVFRSPLLRAAFAAELTASGVAASLEPSHGDGVDGASTLALLSPAHPFARQIATSG</sequence>
<dbReference type="PANTHER" id="PTHR43190:SF3">
    <property type="entry name" value="N-ACETYL-D-GLUCOSAMINE KINASE"/>
    <property type="match status" value="1"/>
</dbReference>
<feature type="domain" description="ATPase BadF/BadG/BcrA/BcrD type" evidence="1">
    <location>
        <begin position="41"/>
        <end position="266"/>
    </location>
</feature>
<dbReference type="SUPFAM" id="SSF53067">
    <property type="entry name" value="Actin-like ATPase domain"/>
    <property type="match status" value="1"/>
</dbReference>
<dbReference type="Proteomes" id="UP001213972">
    <property type="component" value="Chromosome"/>
</dbReference>
<accession>A0AAJ5VZY6</accession>
<evidence type="ECO:0000313" key="2">
    <source>
        <dbReference type="EMBL" id="WEK13197.1"/>
    </source>
</evidence>
<evidence type="ECO:0000259" key="1">
    <source>
        <dbReference type="Pfam" id="PF01869"/>
    </source>
</evidence>
<dbReference type="PANTHER" id="PTHR43190">
    <property type="entry name" value="N-ACETYL-D-GLUCOSAMINE KINASE"/>
    <property type="match status" value="1"/>
</dbReference>